<accession>A0A0A8YLG2</accession>
<dbReference type="AlphaFoldDB" id="A0A0A8YLG2"/>
<sequence length="19" mass="2093">MFSVNAASPNLSTLFHLML</sequence>
<reference evidence="1" key="1">
    <citation type="submission" date="2014-09" db="EMBL/GenBank/DDBJ databases">
        <authorList>
            <person name="Magalhaes I.L.F."/>
            <person name="Oliveira U."/>
            <person name="Santos F.R."/>
            <person name="Vidigal T.H.D.A."/>
            <person name="Brescovit A.D."/>
            <person name="Santos A.J."/>
        </authorList>
    </citation>
    <scope>NUCLEOTIDE SEQUENCE</scope>
    <source>
        <tissue evidence="1">Shoot tissue taken approximately 20 cm above the soil surface</tissue>
    </source>
</reference>
<dbReference type="EMBL" id="GBRH01270484">
    <property type="protein sequence ID" value="JAD27411.1"/>
    <property type="molecule type" value="Transcribed_RNA"/>
</dbReference>
<protein>
    <submittedName>
        <fullName evidence="1">Uncharacterized protein</fullName>
    </submittedName>
</protein>
<proteinExistence type="predicted"/>
<reference evidence="1" key="2">
    <citation type="journal article" date="2015" name="Data Brief">
        <title>Shoot transcriptome of the giant reed, Arundo donax.</title>
        <authorList>
            <person name="Barrero R.A."/>
            <person name="Guerrero F.D."/>
            <person name="Moolhuijzen P."/>
            <person name="Goolsby J.A."/>
            <person name="Tidwell J."/>
            <person name="Bellgard S.E."/>
            <person name="Bellgard M.I."/>
        </authorList>
    </citation>
    <scope>NUCLEOTIDE SEQUENCE</scope>
    <source>
        <tissue evidence="1">Shoot tissue taken approximately 20 cm above the soil surface</tissue>
    </source>
</reference>
<name>A0A0A8YLG2_ARUDO</name>
<evidence type="ECO:0000313" key="1">
    <source>
        <dbReference type="EMBL" id="JAD27411.1"/>
    </source>
</evidence>
<organism evidence="1">
    <name type="scientific">Arundo donax</name>
    <name type="common">Giant reed</name>
    <name type="synonym">Donax arundinaceus</name>
    <dbReference type="NCBI Taxonomy" id="35708"/>
    <lineage>
        <taxon>Eukaryota</taxon>
        <taxon>Viridiplantae</taxon>
        <taxon>Streptophyta</taxon>
        <taxon>Embryophyta</taxon>
        <taxon>Tracheophyta</taxon>
        <taxon>Spermatophyta</taxon>
        <taxon>Magnoliopsida</taxon>
        <taxon>Liliopsida</taxon>
        <taxon>Poales</taxon>
        <taxon>Poaceae</taxon>
        <taxon>PACMAD clade</taxon>
        <taxon>Arundinoideae</taxon>
        <taxon>Arundineae</taxon>
        <taxon>Arundo</taxon>
    </lineage>
</organism>